<dbReference type="CDD" id="cd01167">
    <property type="entry name" value="bac_FRK"/>
    <property type="match status" value="1"/>
</dbReference>
<comment type="similarity">
    <text evidence="1">Belongs to the carbohydrate kinase PfkB family.</text>
</comment>
<evidence type="ECO:0000256" key="1">
    <source>
        <dbReference type="ARBA" id="ARBA00010688"/>
    </source>
</evidence>
<evidence type="ECO:0000256" key="4">
    <source>
        <dbReference type="ARBA" id="ARBA00022777"/>
    </source>
</evidence>
<keyword evidence="8" id="KW-1185">Reference proteome</keyword>
<keyword evidence="3" id="KW-0547">Nucleotide-binding</keyword>
<dbReference type="SUPFAM" id="SSF53613">
    <property type="entry name" value="Ribokinase-like"/>
    <property type="match status" value="1"/>
</dbReference>
<comment type="caution">
    <text evidence="7">The sequence shown here is derived from an EMBL/GenBank/DDBJ whole genome shotgun (WGS) entry which is preliminary data.</text>
</comment>
<gene>
    <name evidence="7" type="ORF">AVW16_13700</name>
</gene>
<sequence>MTQAMPRVVVLGEALTDFLQMLPGVWHSRVGGACWNVARAVARLGVRSAFAGAVSRDELGDALARESARAGLDARFLQRADKPPLLALVPSLSPPRYFFAGGDSADLAFDPDALPEGWLEAAEVLHFGSIALAREPLASRLLGVARRARAAGKRVTFDPNWRNAMGEGYLPVFREMIGLADDVKLSDEDLAALMPGCAPREALGRLLEANPALSILYTEGARGLSLVTVSGERHEPARPVVVSDTVGAGDACLAGWIVATLERRADPLAFAAAAGAAACRAAGAHPPARDEVESLLDGRGGA</sequence>
<dbReference type="Pfam" id="PF00294">
    <property type="entry name" value="PfkB"/>
    <property type="match status" value="1"/>
</dbReference>
<dbReference type="AlphaFoldDB" id="A0A165EX59"/>
<evidence type="ECO:0000313" key="7">
    <source>
        <dbReference type="EMBL" id="KZE28632.1"/>
    </source>
</evidence>
<dbReference type="Gene3D" id="3.40.1190.20">
    <property type="match status" value="1"/>
</dbReference>
<dbReference type="PANTHER" id="PTHR43085">
    <property type="entry name" value="HEXOKINASE FAMILY MEMBER"/>
    <property type="match status" value="1"/>
</dbReference>
<protein>
    <submittedName>
        <fullName evidence="7">Sugar kinase</fullName>
    </submittedName>
</protein>
<dbReference type="Proteomes" id="UP000076625">
    <property type="component" value="Unassembled WGS sequence"/>
</dbReference>
<reference evidence="8" key="1">
    <citation type="submission" date="2016-01" db="EMBL/GenBank/DDBJ databases">
        <title>Draft genome of Chromobacterium sp. F49.</title>
        <authorList>
            <person name="Hong K.W."/>
        </authorList>
    </citation>
    <scope>NUCLEOTIDE SEQUENCE [LARGE SCALE GENOMIC DNA]</scope>
    <source>
        <strain evidence="8">CN10</strain>
    </source>
</reference>
<organism evidence="7 8">
    <name type="scientific">Crenobacter luteus</name>
    <dbReference type="NCBI Taxonomy" id="1452487"/>
    <lineage>
        <taxon>Bacteria</taxon>
        <taxon>Pseudomonadati</taxon>
        <taxon>Pseudomonadota</taxon>
        <taxon>Betaproteobacteria</taxon>
        <taxon>Neisseriales</taxon>
        <taxon>Neisseriaceae</taxon>
        <taxon>Crenobacter</taxon>
    </lineage>
</organism>
<dbReference type="InterPro" id="IPR050306">
    <property type="entry name" value="PfkB_Carbo_kinase"/>
</dbReference>
<evidence type="ECO:0000256" key="5">
    <source>
        <dbReference type="ARBA" id="ARBA00022840"/>
    </source>
</evidence>
<dbReference type="InterPro" id="IPR029056">
    <property type="entry name" value="Ribokinase-like"/>
</dbReference>
<dbReference type="OrthoDB" id="9779730at2"/>
<feature type="domain" description="Carbohydrate kinase PfkB" evidence="6">
    <location>
        <begin position="6"/>
        <end position="287"/>
    </location>
</feature>
<accession>A0A165EX59</accession>
<keyword evidence="5" id="KW-0067">ATP-binding</keyword>
<dbReference type="InterPro" id="IPR011611">
    <property type="entry name" value="PfkB_dom"/>
</dbReference>
<dbReference type="PANTHER" id="PTHR43085:SF1">
    <property type="entry name" value="PSEUDOURIDINE KINASE-RELATED"/>
    <property type="match status" value="1"/>
</dbReference>
<keyword evidence="4 7" id="KW-0418">Kinase</keyword>
<evidence type="ECO:0000256" key="2">
    <source>
        <dbReference type="ARBA" id="ARBA00022679"/>
    </source>
</evidence>
<name>A0A165EX59_9NEIS</name>
<dbReference type="GO" id="GO:0005524">
    <property type="term" value="F:ATP binding"/>
    <property type="evidence" value="ECO:0007669"/>
    <property type="project" value="UniProtKB-KW"/>
</dbReference>
<dbReference type="EMBL" id="LQQU01000036">
    <property type="protein sequence ID" value="KZE28632.1"/>
    <property type="molecule type" value="Genomic_DNA"/>
</dbReference>
<evidence type="ECO:0000313" key="8">
    <source>
        <dbReference type="Proteomes" id="UP000076625"/>
    </source>
</evidence>
<proteinExistence type="inferred from homology"/>
<evidence type="ECO:0000259" key="6">
    <source>
        <dbReference type="Pfam" id="PF00294"/>
    </source>
</evidence>
<evidence type="ECO:0000256" key="3">
    <source>
        <dbReference type="ARBA" id="ARBA00022741"/>
    </source>
</evidence>
<dbReference type="STRING" id="1452487.AVW16_13700"/>
<dbReference type="RefSeq" id="WP_066613887.1">
    <property type="nucleotide sequence ID" value="NZ_LQQU01000036.1"/>
</dbReference>
<dbReference type="GO" id="GO:0016301">
    <property type="term" value="F:kinase activity"/>
    <property type="evidence" value="ECO:0007669"/>
    <property type="project" value="UniProtKB-KW"/>
</dbReference>
<keyword evidence="2" id="KW-0808">Transferase</keyword>